<dbReference type="Proteomes" id="UP001054945">
    <property type="component" value="Unassembled WGS sequence"/>
</dbReference>
<protein>
    <submittedName>
        <fullName evidence="1">Uncharacterized protein</fullName>
    </submittedName>
</protein>
<evidence type="ECO:0000313" key="1">
    <source>
        <dbReference type="EMBL" id="GIY09589.1"/>
    </source>
</evidence>
<proteinExistence type="predicted"/>
<evidence type="ECO:0000313" key="2">
    <source>
        <dbReference type="Proteomes" id="UP001054945"/>
    </source>
</evidence>
<sequence>MFEVLTTPAHEFRVEPKKQSHTKMITCWHKKFPREAEKALHHLKSFTHVEAAWPDGDRFEHWLVDR</sequence>
<name>A0AAV4QJW4_CAEEX</name>
<organism evidence="1 2">
    <name type="scientific">Caerostris extrusa</name>
    <name type="common">Bark spider</name>
    <name type="synonym">Caerostris bankana</name>
    <dbReference type="NCBI Taxonomy" id="172846"/>
    <lineage>
        <taxon>Eukaryota</taxon>
        <taxon>Metazoa</taxon>
        <taxon>Ecdysozoa</taxon>
        <taxon>Arthropoda</taxon>
        <taxon>Chelicerata</taxon>
        <taxon>Arachnida</taxon>
        <taxon>Araneae</taxon>
        <taxon>Araneomorphae</taxon>
        <taxon>Entelegynae</taxon>
        <taxon>Araneoidea</taxon>
        <taxon>Araneidae</taxon>
        <taxon>Caerostris</taxon>
    </lineage>
</organism>
<gene>
    <name evidence="1" type="ORF">CEXT_738791</name>
</gene>
<dbReference type="EMBL" id="BPLR01006404">
    <property type="protein sequence ID" value="GIY09589.1"/>
    <property type="molecule type" value="Genomic_DNA"/>
</dbReference>
<comment type="caution">
    <text evidence="1">The sequence shown here is derived from an EMBL/GenBank/DDBJ whole genome shotgun (WGS) entry which is preliminary data.</text>
</comment>
<accession>A0AAV4QJW4</accession>
<keyword evidence="2" id="KW-1185">Reference proteome</keyword>
<dbReference type="AlphaFoldDB" id="A0AAV4QJW4"/>
<reference evidence="1 2" key="1">
    <citation type="submission" date="2021-06" db="EMBL/GenBank/DDBJ databases">
        <title>Caerostris extrusa draft genome.</title>
        <authorList>
            <person name="Kono N."/>
            <person name="Arakawa K."/>
        </authorList>
    </citation>
    <scope>NUCLEOTIDE SEQUENCE [LARGE SCALE GENOMIC DNA]</scope>
</reference>